<dbReference type="EMBL" id="JAEQNE010000003">
    <property type="protein sequence ID" value="MBL0392126.1"/>
    <property type="molecule type" value="Genomic_DNA"/>
</dbReference>
<dbReference type="GO" id="GO:0016020">
    <property type="term" value="C:membrane"/>
    <property type="evidence" value="ECO:0007669"/>
    <property type="project" value="UniProtKB-SubCell"/>
</dbReference>
<evidence type="ECO:0000313" key="7">
    <source>
        <dbReference type="Proteomes" id="UP000599109"/>
    </source>
</evidence>
<proteinExistence type="predicted"/>
<reference evidence="6 7" key="1">
    <citation type="journal article" date="2017" name="Int. J. Syst. Evol. Microbiol.">
        <title>Ramlibacter monticola sp. nov., isolated from forest soil.</title>
        <authorList>
            <person name="Chaudhary D.K."/>
            <person name="Kim J."/>
        </authorList>
    </citation>
    <scope>NUCLEOTIDE SEQUENCE [LARGE SCALE GENOMIC DNA]</scope>
    <source>
        <strain evidence="6 7">KACC 19175</strain>
    </source>
</reference>
<keyword evidence="2 5" id="KW-0812">Transmembrane</keyword>
<protein>
    <submittedName>
        <fullName evidence="6">DoxX family membrane protein</fullName>
    </submittedName>
</protein>
<evidence type="ECO:0000256" key="4">
    <source>
        <dbReference type="ARBA" id="ARBA00023136"/>
    </source>
</evidence>
<feature type="transmembrane region" description="Helical" evidence="5">
    <location>
        <begin position="56"/>
        <end position="76"/>
    </location>
</feature>
<dbReference type="AlphaFoldDB" id="A0A936Z1M7"/>
<accession>A0A936Z1M7</accession>
<dbReference type="RefSeq" id="WP_201674774.1">
    <property type="nucleotide sequence ID" value="NZ_JAEQNE010000003.1"/>
</dbReference>
<gene>
    <name evidence="6" type="ORF">JJ685_13385</name>
</gene>
<organism evidence="6 7">
    <name type="scientific">Ramlibacter monticola</name>
    <dbReference type="NCBI Taxonomy" id="1926872"/>
    <lineage>
        <taxon>Bacteria</taxon>
        <taxon>Pseudomonadati</taxon>
        <taxon>Pseudomonadota</taxon>
        <taxon>Betaproteobacteria</taxon>
        <taxon>Burkholderiales</taxon>
        <taxon>Comamonadaceae</taxon>
        <taxon>Ramlibacter</taxon>
    </lineage>
</organism>
<feature type="transmembrane region" description="Helical" evidence="5">
    <location>
        <begin position="7"/>
        <end position="28"/>
    </location>
</feature>
<keyword evidence="3 5" id="KW-1133">Transmembrane helix</keyword>
<dbReference type="Proteomes" id="UP000599109">
    <property type="component" value="Unassembled WGS sequence"/>
</dbReference>
<evidence type="ECO:0000256" key="5">
    <source>
        <dbReference type="SAM" id="Phobius"/>
    </source>
</evidence>
<keyword evidence="7" id="KW-1185">Reference proteome</keyword>
<keyword evidence="4 5" id="KW-0472">Membrane</keyword>
<feature type="transmembrane region" description="Helical" evidence="5">
    <location>
        <begin position="130"/>
        <end position="149"/>
    </location>
</feature>
<comment type="caution">
    <text evidence="6">The sequence shown here is derived from an EMBL/GenBank/DDBJ whole genome shotgun (WGS) entry which is preliminary data.</text>
</comment>
<evidence type="ECO:0000313" key="6">
    <source>
        <dbReference type="EMBL" id="MBL0392126.1"/>
    </source>
</evidence>
<feature type="transmembrane region" description="Helical" evidence="5">
    <location>
        <begin position="284"/>
        <end position="304"/>
    </location>
</feature>
<feature type="transmembrane region" description="Helical" evidence="5">
    <location>
        <begin position="161"/>
        <end position="178"/>
    </location>
</feature>
<dbReference type="Pfam" id="PF07681">
    <property type="entry name" value="DoxX"/>
    <property type="match status" value="1"/>
</dbReference>
<feature type="transmembrane region" description="Helical" evidence="5">
    <location>
        <begin position="97"/>
        <end position="124"/>
    </location>
</feature>
<comment type="subcellular location">
    <subcellularLocation>
        <location evidence="1">Membrane</location>
        <topology evidence="1">Multi-pass membrane protein</topology>
    </subcellularLocation>
</comment>
<evidence type="ECO:0000256" key="2">
    <source>
        <dbReference type="ARBA" id="ARBA00022692"/>
    </source>
</evidence>
<dbReference type="InterPro" id="IPR032808">
    <property type="entry name" value="DoxX"/>
</dbReference>
<sequence>MPESLTALMATPVFVILLLLALAVIGWVCRVDARLAGNNREIMHLQRRIDRRMTQFAAPVLRYGLALFFASVALYFRNEPITLTPELKSPAAWVVPLQLAIAGGLLFRAGVVPACAGMVLLFLYSVHLYGAVHMLDYHLFFGVCVFLALDRFSERQGAATGLLVLRLLVSTSFLWVGIEKWLYAEWTCDILEHQLPVLTMGLDPDFWTMAAGYVEVALAFLMLFGGASSQVAALLLLALMGAAIPLVGLVDAIGHLPMLFALFVLATTRNRLPRRLREHATWQPANLCSVFLLASTGLTGLYYLVHEFAPATNARLAEVWPDALLAALASSALAAWVARTILRNRGAPTVREVR</sequence>
<evidence type="ECO:0000256" key="3">
    <source>
        <dbReference type="ARBA" id="ARBA00022989"/>
    </source>
</evidence>
<name>A0A936Z1M7_9BURK</name>
<evidence type="ECO:0000256" key="1">
    <source>
        <dbReference type="ARBA" id="ARBA00004141"/>
    </source>
</evidence>
<feature type="transmembrane region" description="Helical" evidence="5">
    <location>
        <begin position="324"/>
        <end position="342"/>
    </location>
</feature>